<dbReference type="UniPathway" id="UPA00193"/>
<dbReference type="PANTHER" id="PTHR11680:SF61">
    <property type="entry name" value="SERINE HYDROXYMETHYLTRANSFERASE 1, MITOCHONDRIAL"/>
    <property type="match status" value="1"/>
</dbReference>
<dbReference type="Gene3D" id="3.90.1150.10">
    <property type="entry name" value="Aspartate Aminotransferase, domain 1"/>
    <property type="match status" value="1"/>
</dbReference>
<gene>
    <name evidence="11" type="ORF">FNV43_RR17434</name>
</gene>
<dbReference type="Gene3D" id="3.40.640.10">
    <property type="entry name" value="Type I PLP-dependent aspartate aminotransferase-like (Major domain)"/>
    <property type="match status" value="1"/>
</dbReference>
<evidence type="ECO:0000256" key="4">
    <source>
        <dbReference type="ARBA" id="ARBA00006376"/>
    </source>
</evidence>
<keyword evidence="7 8" id="KW-0663">Pyridoxal phosphate</keyword>
<evidence type="ECO:0000259" key="10">
    <source>
        <dbReference type="Pfam" id="PF00464"/>
    </source>
</evidence>
<evidence type="ECO:0000256" key="1">
    <source>
        <dbReference type="ARBA" id="ARBA00001528"/>
    </source>
</evidence>
<dbReference type="PANTHER" id="PTHR11680">
    <property type="entry name" value="SERINE HYDROXYMETHYLTRANSFERASE"/>
    <property type="match status" value="1"/>
</dbReference>
<dbReference type="InterPro" id="IPR015422">
    <property type="entry name" value="PyrdxlP-dep_Trfase_small"/>
</dbReference>
<dbReference type="InterPro" id="IPR015421">
    <property type="entry name" value="PyrdxlP-dep_Trfase_major"/>
</dbReference>
<evidence type="ECO:0000313" key="11">
    <source>
        <dbReference type="EMBL" id="KAF3439159.1"/>
    </source>
</evidence>
<organism evidence="11 12">
    <name type="scientific">Rhamnella rubrinervis</name>
    <dbReference type="NCBI Taxonomy" id="2594499"/>
    <lineage>
        <taxon>Eukaryota</taxon>
        <taxon>Viridiplantae</taxon>
        <taxon>Streptophyta</taxon>
        <taxon>Embryophyta</taxon>
        <taxon>Tracheophyta</taxon>
        <taxon>Spermatophyta</taxon>
        <taxon>Magnoliopsida</taxon>
        <taxon>eudicotyledons</taxon>
        <taxon>Gunneridae</taxon>
        <taxon>Pentapetalae</taxon>
        <taxon>rosids</taxon>
        <taxon>fabids</taxon>
        <taxon>Rosales</taxon>
        <taxon>Rhamnaceae</taxon>
        <taxon>rhamnoid group</taxon>
        <taxon>Rhamneae</taxon>
        <taxon>Rhamnella</taxon>
    </lineage>
</organism>
<dbReference type="EC" id="2.1.2.1" evidence="9"/>
<comment type="catalytic activity">
    <reaction evidence="1 9">
        <text>(6R)-5,10-methylene-5,6,7,8-tetrahydrofolate + glycine + H2O = (6S)-5,6,7,8-tetrahydrofolate + L-serine</text>
        <dbReference type="Rhea" id="RHEA:15481"/>
        <dbReference type="ChEBI" id="CHEBI:15377"/>
        <dbReference type="ChEBI" id="CHEBI:15636"/>
        <dbReference type="ChEBI" id="CHEBI:33384"/>
        <dbReference type="ChEBI" id="CHEBI:57305"/>
        <dbReference type="ChEBI" id="CHEBI:57453"/>
        <dbReference type="EC" id="2.1.2.1"/>
    </reaction>
</comment>
<feature type="domain" description="Serine hydroxymethyltransferase-like" evidence="10">
    <location>
        <begin position="57"/>
        <end position="453"/>
    </location>
</feature>
<dbReference type="InterPro" id="IPR039429">
    <property type="entry name" value="SHMT-like_dom"/>
</dbReference>
<dbReference type="InterPro" id="IPR019798">
    <property type="entry name" value="Ser_HO-MeTrfase_PLP_BS"/>
</dbReference>
<comment type="function">
    <text evidence="9">Interconversion of serine and glycine.</text>
</comment>
<dbReference type="CDD" id="cd00378">
    <property type="entry name" value="SHMT"/>
    <property type="match status" value="1"/>
</dbReference>
<accession>A0A8K0E456</accession>
<evidence type="ECO:0000256" key="3">
    <source>
        <dbReference type="ARBA" id="ARBA00004777"/>
    </source>
</evidence>
<dbReference type="PROSITE" id="PS00096">
    <property type="entry name" value="SHMT"/>
    <property type="match status" value="1"/>
</dbReference>
<dbReference type="GO" id="GO:0004372">
    <property type="term" value="F:glycine hydroxymethyltransferase activity"/>
    <property type="evidence" value="ECO:0007669"/>
    <property type="project" value="UniProtKB-EC"/>
</dbReference>
<comment type="pathway">
    <text evidence="3 9">One-carbon metabolism; tetrahydrofolate interconversion.</text>
</comment>
<evidence type="ECO:0000313" key="12">
    <source>
        <dbReference type="Proteomes" id="UP000796880"/>
    </source>
</evidence>
<evidence type="ECO:0000256" key="8">
    <source>
        <dbReference type="PIRSR" id="PIRSR000412-50"/>
    </source>
</evidence>
<comment type="caution">
    <text evidence="11">The sequence shown here is derived from an EMBL/GenBank/DDBJ whole genome shotgun (WGS) entry which is preliminary data.</text>
</comment>
<comment type="cofactor">
    <cofactor evidence="2 8 9">
        <name>pyridoxal 5'-phosphate</name>
        <dbReference type="ChEBI" id="CHEBI:597326"/>
    </cofactor>
</comment>
<evidence type="ECO:0000256" key="7">
    <source>
        <dbReference type="ARBA" id="ARBA00022898"/>
    </source>
</evidence>
<dbReference type="FunFam" id="3.90.1150.10:FF:000005">
    <property type="entry name" value="Serine hydroxymethyltransferase"/>
    <property type="match status" value="1"/>
</dbReference>
<evidence type="ECO:0000256" key="5">
    <source>
        <dbReference type="ARBA" id="ARBA00022563"/>
    </source>
</evidence>
<dbReference type="AlphaFoldDB" id="A0A8K0E456"/>
<dbReference type="GO" id="GO:0035999">
    <property type="term" value="P:tetrahydrofolate interconversion"/>
    <property type="evidence" value="ECO:0007669"/>
    <property type="project" value="UniProtKB-UniPathway"/>
</dbReference>
<dbReference type="GO" id="GO:0030170">
    <property type="term" value="F:pyridoxal phosphate binding"/>
    <property type="evidence" value="ECO:0007669"/>
    <property type="project" value="InterPro"/>
</dbReference>
<dbReference type="SUPFAM" id="SSF53383">
    <property type="entry name" value="PLP-dependent transferases"/>
    <property type="match status" value="1"/>
</dbReference>
<keyword evidence="12" id="KW-1185">Reference proteome</keyword>
<keyword evidence="5 9" id="KW-0554">One-carbon metabolism</keyword>
<proteinExistence type="inferred from homology"/>
<keyword evidence="6 9" id="KW-0808">Transferase</keyword>
<dbReference type="InterPro" id="IPR001085">
    <property type="entry name" value="Ser_HO-MeTrfase"/>
</dbReference>
<dbReference type="GO" id="GO:0019264">
    <property type="term" value="P:glycine biosynthetic process from serine"/>
    <property type="evidence" value="ECO:0007669"/>
    <property type="project" value="InterPro"/>
</dbReference>
<dbReference type="Proteomes" id="UP000796880">
    <property type="component" value="Unassembled WGS sequence"/>
</dbReference>
<dbReference type="InterPro" id="IPR015424">
    <property type="entry name" value="PyrdxlP-dep_Trfase"/>
</dbReference>
<comment type="similarity">
    <text evidence="4 9">Belongs to the SHMT family.</text>
</comment>
<reference evidence="11" key="1">
    <citation type="submission" date="2020-03" db="EMBL/GenBank/DDBJ databases">
        <title>A high-quality chromosome-level genome assembly of a woody plant with both climbing and erect habits, Rhamnella rubrinervis.</title>
        <authorList>
            <person name="Lu Z."/>
            <person name="Yang Y."/>
            <person name="Zhu X."/>
            <person name="Sun Y."/>
        </authorList>
    </citation>
    <scope>NUCLEOTIDE SEQUENCE</scope>
    <source>
        <strain evidence="11">BYM</strain>
        <tissue evidence="11">Leaf</tissue>
    </source>
</reference>
<sequence length="518" mass="57401">MAMALALRRLSSSVNKQIRPVFNGGPLYYMSSLPNEAVYEKEKSRVTWPKQLNAPLDVIDPEIANIIELEKARQWKGLELIPSENFTSVSVMQAVGSIMTNKYSEGYPGARYYGGNEYIDMAESLCQKRALEAFRLDPEKWGVNVQSLSGSPSNFQVYTALLKPHERIMALDLPHGGHLSHGYQTDTKKISAVSIFFETMPYRLNESTGYIDYEQLEKSATLFRPKLIVAGASAYARLYDYAYIRKVCDKQKAILLADMAHISGLVAAGVIPSPFDYADVVTTTTHKSLRGPRGAMIFFRKGVKEINKQGKEVLYDYEDKINQAVFPGLQGGPHNHTISGLAVALKQATTPEYKAYQEQVLSNCSKFAQSLVERGYDLVSGGTENHLVLVNLKNKGIDGSKVEKVLESVHIAANKNTVPGDVSAMVPGGIRMGTPALTSRGFVEEDFAKVAEFFDAAVKLAVKIKGETKGTKLKDFLATLQSAPHIQSEISKLRHDVEEYAKQFPTIGFEKESMKYKN</sequence>
<evidence type="ECO:0000256" key="6">
    <source>
        <dbReference type="ARBA" id="ARBA00022679"/>
    </source>
</evidence>
<dbReference type="NCBIfam" id="NF000586">
    <property type="entry name" value="PRK00011.1"/>
    <property type="match status" value="1"/>
</dbReference>
<dbReference type="OrthoDB" id="10265628at2759"/>
<dbReference type="Pfam" id="PF00464">
    <property type="entry name" value="SHMT"/>
    <property type="match status" value="1"/>
</dbReference>
<dbReference type="EMBL" id="VOIH02000008">
    <property type="protein sequence ID" value="KAF3439159.1"/>
    <property type="molecule type" value="Genomic_DNA"/>
</dbReference>
<evidence type="ECO:0000256" key="2">
    <source>
        <dbReference type="ARBA" id="ARBA00001933"/>
    </source>
</evidence>
<dbReference type="InterPro" id="IPR049943">
    <property type="entry name" value="Ser_HO-MeTrfase-like"/>
</dbReference>
<evidence type="ECO:0000256" key="9">
    <source>
        <dbReference type="RuleBase" id="RU000585"/>
    </source>
</evidence>
<dbReference type="FunFam" id="3.40.640.10:FF:000050">
    <property type="entry name" value="Serine hydroxymethyltransferase"/>
    <property type="match status" value="1"/>
</dbReference>
<dbReference type="PIRSF" id="PIRSF000412">
    <property type="entry name" value="SHMT"/>
    <property type="match status" value="1"/>
</dbReference>
<dbReference type="GO" id="GO:0005739">
    <property type="term" value="C:mitochondrion"/>
    <property type="evidence" value="ECO:0007669"/>
    <property type="project" value="TreeGrafter"/>
</dbReference>
<protein>
    <recommendedName>
        <fullName evidence="9">Serine hydroxymethyltransferase</fullName>
        <ecNumber evidence="9">2.1.2.1</ecNumber>
    </recommendedName>
</protein>
<feature type="modified residue" description="N6-(pyridoxal phosphate)lysine" evidence="8">
    <location>
        <position position="287"/>
    </location>
</feature>
<dbReference type="HAMAP" id="MF_00051">
    <property type="entry name" value="SHMT"/>
    <property type="match status" value="1"/>
</dbReference>
<name>A0A8K0E456_9ROSA</name>